<dbReference type="SUPFAM" id="SSF53383">
    <property type="entry name" value="PLP-dependent transferases"/>
    <property type="match status" value="1"/>
</dbReference>
<dbReference type="InterPro" id="IPR050103">
    <property type="entry name" value="Class-III_PLP-dep_AT"/>
</dbReference>
<evidence type="ECO:0000256" key="2">
    <source>
        <dbReference type="ARBA" id="ARBA00022576"/>
    </source>
</evidence>
<dbReference type="Pfam" id="PF00202">
    <property type="entry name" value="Aminotran_3"/>
    <property type="match status" value="1"/>
</dbReference>
<name>A0ABQ2GLM7_9DEIO</name>
<dbReference type="NCBIfam" id="TIGR00707">
    <property type="entry name" value="argD"/>
    <property type="match status" value="1"/>
</dbReference>
<dbReference type="Gene3D" id="3.40.640.10">
    <property type="entry name" value="Type I PLP-dependent aspartate aminotransferase-like (Major domain)"/>
    <property type="match status" value="1"/>
</dbReference>
<keyword evidence="1 6" id="KW-0963">Cytoplasm</keyword>
<evidence type="ECO:0000313" key="8">
    <source>
        <dbReference type="Proteomes" id="UP000661918"/>
    </source>
</evidence>
<dbReference type="InterPro" id="IPR004636">
    <property type="entry name" value="AcOrn/SuccOrn_fam"/>
</dbReference>
<dbReference type="InterPro" id="IPR015424">
    <property type="entry name" value="PyrdxlP-dep_Trfase"/>
</dbReference>
<keyword evidence="8" id="KW-1185">Reference proteome</keyword>
<keyword evidence="4 6" id="KW-0808">Transferase</keyword>
<dbReference type="InterPro" id="IPR005814">
    <property type="entry name" value="Aminotrans_3"/>
</dbReference>
<feature type="binding site" evidence="6">
    <location>
        <begin position="113"/>
        <end position="114"/>
    </location>
    <ligand>
        <name>pyridoxal 5'-phosphate</name>
        <dbReference type="ChEBI" id="CHEBI:597326"/>
    </ligand>
</feature>
<dbReference type="PANTHER" id="PTHR11986">
    <property type="entry name" value="AMINOTRANSFERASE CLASS III"/>
    <property type="match status" value="1"/>
</dbReference>
<feature type="binding site" evidence="6">
    <location>
        <position position="140"/>
    </location>
    <ligand>
        <name>pyridoxal 5'-phosphate</name>
        <dbReference type="ChEBI" id="CHEBI:597326"/>
    </ligand>
</feature>
<proteinExistence type="inferred from homology"/>
<comment type="cofactor">
    <cofactor evidence="6">
        <name>pyridoxal 5'-phosphate</name>
        <dbReference type="ChEBI" id="CHEBI:597326"/>
    </cofactor>
    <text evidence="6">Binds 1 pyridoxal phosphate per subunit.</text>
</comment>
<feature type="modified residue" description="N6-(pyridoxal phosphate)lysine" evidence="6">
    <location>
        <position position="256"/>
    </location>
</feature>
<dbReference type="PIRSF" id="PIRSF000521">
    <property type="entry name" value="Transaminase_4ab_Lys_Orn"/>
    <property type="match status" value="1"/>
</dbReference>
<dbReference type="Proteomes" id="UP000661918">
    <property type="component" value="Unassembled WGS sequence"/>
</dbReference>
<evidence type="ECO:0000256" key="6">
    <source>
        <dbReference type="HAMAP-Rule" id="MF_02084"/>
    </source>
</evidence>
<dbReference type="InterPro" id="IPR015422">
    <property type="entry name" value="PyrdxlP-dep_Trfase_small"/>
</dbReference>
<dbReference type="InterPro" id="IPR037537">
    <property type="entry name" value="LysJ"/>
</dbReference>
<dbReference type="PROSITE" id="PS00600">
    <property type="entry name" value="AA_TRANSFER_CLASS_3"/>
    <property type="match status" value="1"/>
</dbReference>
<evidence type="ECO:0000256" key="5">
    <source>
        <dbReference type="ARBA" id="ARBA00022898"/>
    </source>
</evidence>
<dbReference type="InterPro" id="IPR049704">
    <property type="entry name" value="Aminotrans_3_PPA_site"/>
</dbReference>
<dbReference type="InterPro" id="IPR015421">
    <property type="entry name" value="PyrdxlP-dep_Trfase_major"/>
</dbReference>
<gene>
    <name evidence="7" type="primary">argD</name>
    <name evidence="6" type="synonym">lysJ</name>
    <name evidence="7" type="ORF">GCM10010841_07490</name>
</gene>
<evidence type="ECO:0000256" key="1">
    <source>
        <dbReference type="ARBA" id="ARBA00022490"/>
    </source>
</evidence>
<keyword evidence="5 6" id="KW-0663">Pyridoxal phosphate</keyword>
<comment type="caution">
    <text evidence="7">The sequence shown here is derived from an EMBL/GenBank/DDBJ whole genome shotgun (WGS) entry which is preliminary data.</text>
</comment>
<dbReference type="EMBL" id="BMOM01000004">
    <property type="protein sequence ID" value="GGM01440.1"/>
    <property type="molecule type" value="Genomic_DNA"/>
</dbReference>
<dbReference type="EC" id="2.6.1.118" evidence="6"/>
<comment type="catalytic activity">
    <reaction evidence="6">
        <text>[amino-group carrier protein]-C-terminal-gamma-(L-lysyl)-L-glutamate + 2-oxoglutarate = [amino-group carrier protein]-C-terminal-N-(1-carboxy-5-oxopentan-1-yl)-L-glutamine + L-glutamate</text>
        <dbReference type="Rhea" id="RHEA:41952"/>
        <dbReference type="Rhea" id="RHEA-COMP:9714"/>
        <dbReference type="Rhea" id="RHEA-COMP:9715"/>
        <dbReference type="ChEBI" id="CHEBI:16810"/>
        <dbReference type="ChEBI" id="CHEBI:29985"/>
        <dbReference type="ChEBI" id="CHEBI:78501"/>
        <dbReference type="ChEBI" id="CHEBI:78526"/>
        <dbReference type="EC" id="2.6.1.118"/>
    </reaction>
</comment>
<dbReference type="HAMAP" id="MF_02084">
    <property type="entry name" value="LysJ_aminotrans_3"/>
    <property type="match status" value="1"/>
</dbReference>
<accession>A0ABQ2GLM7</accession>
<comment type="subunit">
    <text evidence="6">Homodimer.</text>
</comment>
<dbReference type="CDD" id="cd00610">
    <property type="entry name" value="OAT_like"/>
    <property type="match status" value="1"/>
</dbReference>
<dbReference type="Gene3D" id="3.90.1150.10">
    <property type="entry name" value="Aspartate Aminotransferase, domain 1"/>
    <property type="match status" value="1"/>
</dbReference>
<dbReference type="PANTHER" id="PTHR11986:SF79">
    <property type="entry name" value="ACETYLORNITHINE AMINOTRANSFERASE, MITOCHONDRIAL"/>
    <property type="match status" value="1"/>
</dbReference>
<feature type="binding site" evidence="6">
    <location>
        <position position="284"/>
    </location>
    <ligand>
        <name>substrate</name>
    </ligand>
</feature>
<comment type="pathway">
    <text evidence="6">Amino-acid biosynthesis; L-lysine biosynthesis via AAA pathway; L-lysine from L-alpha-aminoadipate (Thermus route): step 4/5.</text>
</comment>
<reference evidence="8" key="1">
    <citation type="journal article" date="2019" name="Int. J. Syst. Evol. Microbiol.">
        <title>The Global Catalogue of Microorganisms (GCM) 10K type strain sequencing project: providing services to taxonomists for standard genome sequencing and annotation.</title>
        <authorList>
            <consortium name="The Broad Institute Genomics Platform"/>
            <consortium name="The Broad Institute Genome Sequencing Center for Infectious Disease"/>
            <person name="Wu L."/>
            <person name="Ma J."/>
        </authorList>
    </citation>
    <scope>NUCLEOTIDE SEQUENCE [LARGE SCALE GENOMIC DNA]</scope>
    <source>
        <strain evidence="8">JCM 15443</strain>
    </source>
</reference>
<evidence type="ECO:0000256" key="3">
    <source>
        <dbReference type="ARBA" id="ARBA00022605"/>
    </source>
</evidence>
<comment type="function">
    <text evidence="6">Catalyzes the transfer of the amino group of L-glutamate to [LysW]-aminoadipate 6-semialdehyde, generating [LysW]-gamma-L-lysine.</text>
</comment>
<comment type="subcellular location">
    <subcellularLocation>
        <location evidence="6">Cytoplasm</location>
    </subcellularLocation>
</comment>
<protein>
    <recommendedName>
        <fullName evidence="6">[LysW]-aminoadipate semialdehyde transaminase</fullName>
        <ecNumber evidence="6">2.6.1.118</ecNumber>
    </recommendedName>
</protein>
<evidence type="ECO:0000313" key="7">
    <source>
        <dbReference type="EMBL" id="GGM01440.1"/>
    </source>
</evidence>
<keyword evidence="3 6" id="KW-0028">Amino-acid biosynthesis</keyword>
<evidence type="ECO:0000256" key="4">
    <source>
        <dbReference type="ARBA" id="ARBA00022679"/>
    </source>
</evidence>
<feature type="binding site" evidence="6">
    <location>
        <position position="143"/>
    </location>
    <ligand>
        <name>substrate</name>
    </ligand>
</feature>
<feature type="binding site" evidence="6">
    <location>
        <begin position="227"/>
        <end position="230"/>
    </location>
    <ligand>
        <name>pyridoxal 5'-phosphate</name>
        <dbReference type="ChEBI" id="CHEBI:597326"/>
    </ligand>
</feature>
<dbReference type="RefSeq" id="WP_188901520.1">
    <property type="nucleotide sequence ID" value="NZ_BMOM01000004.1"/>
</dbReference>
<dbReference type="GO" id="GO:0008483">
    <property type="term" value="F:transaminase activity"/>
    <property type="evidence" value="ECO:0007669"/>
    <property type="project" value="UniProtKB-KW"/>
</dbReference>
<sequence>MTATPETNKSKWLSAEMKYDSGVYNKHEVVMVRGQGATVWDENGRSYIDCVAGYGVANIGHSHPDVVKAIQEQAGKLMIMPQSVPNDKRAEFLQELVGVLPAGLERVFLCNSGTEAMEAAKKFAITGTGRKRFVSMKRGFSGRSLGALALTWEPKYREPFGEAVDNKNVDFVTYGNIEELRAAVTEETAAVILEPVQGEGGVRPGSLEFIQEARRITQEKGALLIMDEIQTGFCRTGKMFATEHFGVTPDGMTLAKAMAGGVPIGAFVMTAEVADRMPAGGHGTTFGGNPLSMAAGLAAIRAMKREGMAEQAREKGAYFMEKLRAIESSKIREVRGMGLMIGVELKEKSAPYITALEHDEGVMALQATPLVVRFLPPITISKEQIDTVVAAFERVLNTVNPRAERQAQLAAQAEEKQSE</sequence>
<comment type="similarity">
    <text evidence="6">Belongs to the class-III pyridoxal-phosphate-dependent aminotransferase family. LysJ subfamily.</text>
</comment>
<feature type="binding site" evidence="6">
    <location>
        <position position="285"/>
    </location>
    <ligand>
        <name>pyridoxal 5'-phosphate</name>
        <dbReference type="ChEBI" id="CHEBI:597326"/>
    </ligand>
</feature>
<keyword evidence="6" id="KW-0457">Lysine biosynthesis</keyword>
<organism evidence="7 8">
    <name type="scientific">Deinococcus aerophilus</name>
    <dbReference type="NCBI Taxonomy" id="522488"/>
    <lineage>
        <taxon>Bacteria</taxon>
        <taxon>Thermotogati</taxon>
        <taxon>Deinococcota</taxon>
        <taxon>Deinococci</taxon>
        <taxon>Deinococcales</taxon>
        <taxon>Deinococcaceae</taxon>
        <taxon>Deinococcus</taxon>
    </lineage>
</organism>
<keyword evidence="2 6" id="KW-0032">Aminotransferase</keyword>